<feature type="region of interest" description="Disordered" evidence="1">
    <location>
        <begin position="289"/>
        <end position="308"/>
    </location>
</feature>
<feature type="compositionally biased region" description="Low complexity" evidence="1">
    <location>
        <begin position="570"/>
        <end position="589"/>
    </location>
</feature>
<evidence type="ECO:0000313" key="2">
    <source>
        <dbReference type="EMBL" id="CAD7640821.1"/>
    </source>
</evidence>
<organism evidence="2">
    <name type="scientific">Oppiella nova</name>
    <dbReference type="NCBI Taxonomy" id="334625"/>
    <lineage>
        <taxon>Eukaryota</taxon>
        <taxon>Metazoa</taxon>
        <taxon>Ecdysozoa</taxon>
        <taxon>Arthropoda</taxon>
        <taxon>Chelicerata</taxon>
        <taxon>Arachnida</taxon>
        <taxon>Acari</taxon>
        <taxon>Acariformes</taxon>
        <taxon>Sarcoptiformes</taxon>
        <taxon>Oribatida</taxon>
        <taxon>Brachypylina</taxon>
        <taxon>Oppioidea</taxon>
        <taxon>Oppiidae</taxon>
        <taxon>Oppiella</taxon>
    </lineage>
</organism>
<evidence type="ECO:0000313" key="3">
    <source>
        <dbReference type="Proteomes" id="UP000728032"/>
    </source>
</evidence>
<feature type="compositionally biased region" description="Low complexity" evidence="1">
    <location>
        <begin position="173"/>
        <end position="185"/>
    </location>
</feature>
<dbReference type="EMBL" id="OC915522">
    <property type="protein sequence ID" value="CAD7640821.1"/>
    <property type="molecule type" value="Genomic_DNA"/>
</dbReference>
<gene>
    <name evidence="2" type="ORF">ONB1V03_LOCUS2770</name>
</gene>
<dbReference type="PANTHER" id="PTHR12069:SF0">
    <property type="entry name" value="DNA-DIRECTED RNA POLYMERASE III SUBUNIT RPC5"/>
    <property type="match status" value="1"/>
</dbReference>
<dbReference type="Pfam" id="PF04801">
    <property type="entry name" value="RPC5"/>
    <property type="match status" value="1"/>
</dbReference>
<proteinExistence type="predicted"/>
<dbReference type="OrthoDB" id="340681at2759"/>
<feature type="region of interest" description="Disordered" evidence="1">
    <location>
        <begin position="166"/>
        <end position="201"/>
    </location>
</feature>
<sequence length="767" mass="84894">MDDSDDEVVDEVDVYINKSLGDSLHVFQYWSQTSPIADRNAADFAVKARPNHRVFEIDTKLDPKCGNFDDKKSELFGRYLAAIEAKASTPDTKKSTAAAAIRDLAPQRLDKQTLRSLEVRPTLQQYCVAVIRADCPEVHLNPIQSVVQFKPKLNYLDEKHASDVVVGGGGAGSKSAKGGAHTGAGDESEAEMSAPDEPEANIQTITMRFAGPDEDRKRKARESSYAYHQQTLARDPWVDIRCHGVRSQLAADNRMNLVYNSVDSHHSGASDADSQSLSSLQEFLTRLKCSGDEPSSSQSFSSQSSVATTSSTATTDTSSLSRISALPFADQVRHLLVNAKLLSFDEIMALLKGEFDALSVLKSVQIYGLLVRGHWVIKSEVLYNKDQCQKSAHTGIPIDLLCRTRDYIIWRFTQTRELAKRDLFSAGWARIPDSDVVHILKQIARFDPKTKLWSFALADDHTLDDKYPEVVQRQRLLWSNRYVSLERAYASNNNATIKSEPEAPVAAAKTPAPRKRRNSRKGSTASIASADDREVMEVLAVDPNGELMCSPTKAKKERKSPVKTITRGKSPANAGPTAGSAALAAPPALVKERKRSKSPKVAVFEINPTASPYPSADECKDLVKCIHERLRSGFCVTTGDLRRHASDSTGNKLWLSVAEEVVERAVRDASGVRVHNKWPQNSPQQPLYALTRFGDPLDDFREALVEMFADQTRVRVTAFIEKVRDRQLMITGVGADKTYESTCTKLLKDYCVHKSSLYYLKGTVSPN</sequence>
<dbReference type="GO" id="GO:0042797">
    <property type="term" value="P:tRNA transcription by RNA polymerase III"/>
    <property type="evidence" value="ECO:0007669"/>
    <property type="project" value="TreeGrafter"/>
</dbReference>
<reference evidence="2" key="1">
    <citation type="submission" date="2020-11" db="EMBL/GenBank/DDBJ databases">
        <authorList>
            <person name="Tran Van P."/>
        </authorList>
    </citation>
    <scope>NUCLEOTIDE SEQUENCE</scope>
</reference>
<dbReference type="GO" id="GO:0005666">
    <property type="term" value="C:RNA polymerase III complex"/>
    <property type="evidence" value="ECO:0007669"/>
    <property type="project" value="TreeGrafter"/>
</dbReference>
<dbReference type="EMBL" id="CAJPVJ010000697">
    <property type="protein sequence ID" value="CAG2163186.1"/>
    <property type="molecule type" value="Genomic_DNA"/>
</dbReference>
<dbReference type="PANTHER" id="PTHR12069">
    <property type="entry name" value="DNA-DIRECTED RNA POLYMERASES III 80 KDA POLYPEPTIDE RNA POLYMERASE III SUBUNIT 5"/>
    <property type="match status" value="1"/>
</dbReference>
<keyword evidence="3" id="KW-1185">Reference proteome</keyword>
<accession>A0A7R9LFX5</accession>
<evidence type="ECO:0008006" key="4">
    <source>
        <dbReference type="Google" id="ProtNLM"/>
    </source>
</evidence>
<feature type="compositionally biased region" description="Low complexity" evidence="1">
    <location>
        <begin position="295"/>
        <end position="308"/>
    </location>
</feature>
<dbReference type="InterPro" id="IPR006886">
    <property type="entry name" value="RNA_pol_III_Rpc5"/>
</dbReference>
<feature type="region of interest" description="Disordered" evidence="1">
    <location>
        <begin position="500"/>
        <end position="529"/>
    </location>
</feature>
<dbReference type="AlphaFoldDB" id="A0A7R9LFX5"/>
<dbReference type="Proteomes" id="UP000728032">
    <property type="component" value="Unassembled WGS sequence"/>
</dbReference>
<feature type="region of interest" description="Disordered" evidence="1">
    <location>
        <begin position="548"/>
        <end position="596"/>
    </location>
</feature>
<evidence type="ECO:0000256" key="1">
    <source>
        <dbReference type="SAM" id="MobiDB-lite"/>
    </source>
</evidence>
<feature type="compositionally biased region" description="Acidic residues" evidence="1">
    <location>
        <begin position="186"/>
        <end position="199"/>
    </location>
</feature>
<feature type="compositionally biased region" description="Low complexity" evidence="1">
    <location>
        <begin position="502"/>
        <end position="511"/>
    </location>
</feature>
<name>A0A7R9LFX5_9ACAR</name>
<protein>
    <recommendedName>
        <fullName evidence="4">DNA-directed RNA polymerase III subunit RPC5</fullName>
    </recommendedName>
</protein>